<evidence type="ECO:0008006" key="4">
    <source>
        <dbReference type="Google" id="ProtNLM"/>
    </source>
</evidence>
<feature type="compositionally biased region" description="Low complexity" evidence="1">
    <location>
        <begin position="203"/>
        <end position="217"/>
    </location>
</feature>
<dbReference type="InterPro" id="IPR006461">
    <property type="entry name" value="PLAC_motif_containing"/>
</dbReference>
<evidence type="ECO:0000313" key="2">
    <source>
        <dbReference type="EMBL" id="KAL2274426.1"/>
    </source>
</evidence>
<comment type="caution">
    <text evidence="2">The sequence shown here is derived from an EMBL/GenBank/DDBJ whole genome shotgun (WGS) entry which is preliminary data.</text>
</comment>
<reference evidence="2 3" key="1">
    <citation type="submission" date="2024-03" db="EMBL/GenBank/DDBJ databases">
        <title>A high-quality draft genome sequence of Diaporthe vaccinii, a causative agent of upright dieback and viscid rot disease in cranberry plants.</title>
        <authorList>
            <person name="Sarrasin M."/>
            <person name="Lang B.F."/>
            <person name="Burger G."/>
        </authorList>
    </citation>
    <scope>NUCLEOTIDE SEQUENCE [LARGE SCALE GENOMIC DNA]</scope>
    <source>
        <strain evidence="2 3">IS7</strain>
    </source>
</reference>
<dbReference type="NCBIfam" id="TIGR01571">
    <property type="entry name" value="A_thal_Cys_rich"/>
    <property type="match status" value="1"/>
</dbReference>
<feature type="region of interest" description="Disordered" evidence="1">
    <location>
        <begin position="1"/>
        <end position="40"/>
    </location>
</feature>
<keyword evidence="3" id="KW-1185">Reference proteome</keyword>
<accession>A0ABR4DVN1</accession>
<feature type="compositionally biased region" description="Polar residues" evidence="1">
    <location>
        <begin position="26"/>
        <end position="35"/>
    </location>
</feature>
<protein>
    <recommendedName>
        <fullName evidence="4">PLAC8 family protein</fullName>
    </recommendedName>
</protein>
<dbReference type="EMBL" id="JBAWTH010000156">
    <property type="protein sequence ID" value="KAL2274426.1"/>
    <property type="molecule type" value="Genomic_DNA"/>
</dbReference>
<organism evidence="2 3">
    <name type="scientific">Diaporthe vaccinii</name>
    <dbReference type="NCBI Taxonomy" id="105482"/>
    <lineage>
        <taxon>Eukaryota</taxon>
        <taxon>Fungi</taxon>
        <taxon>Dikarya</taxon>
        <taxon>Ascomycota</taxon>
        <taxon>Pezizomycotina</taxon>
        <taxon>Sordariomycetes</taxon>
        <taxon>Sordariomycetidae</taxon>
        <taxon>Diaporthales</taxon>
        <taxon>Diaporthaceae</taxon>
        <taxon>Diaporthe</taxon>
        <taxon>Diaporthe eres species complex</taxon>
    </lineage>
</organism>
<dbReference type="Pfam" id="PF04749">
    <property type="entry name" value="PLAC8"/>
    <property type="match status" value="1"/>
</dbReference>
<dbReference type="Proteomes" id="UP001600888">
    <property type="component" value="Unassembled WGS sequence"/>
</dbReference>
<gene>
    <name evidence="2" type="ORF">FJTKL_03189</name>
</gene>
<evidence type="ECO:0000313" key="3">
    <source>
        <dbReference type="Proteomes" id="UP001600888"/>
    </source>
</evidence>
<name>A0ABR4DVN1_9PEZI</name>
<dbReference type="PANTHER" id="PTHR15907">
    <property type="entry name" value="DUF614 FAMILY PROTEIN-RELATED"/>
    <property type="match status" value="1"/>
</dbReference>
<proteinExistence type="predicted"/>
<evidence type="ECO:0000256" key="1">
    <source>
        <dbReference type="SAM" id="MobiDB-lite"/>
    </source>
</evidence>
<sequence>MPRSSTAHTNHRESQTDTLKMAAPAYSQTAPQPASSGPIDNHDIEDWKQRLNTVLAKPSEHVKSTSPPTAQAWHNSLFGCCSPIDLCLITYCLPCITFGKTHHRLRKNGKMEGYEPINTSCLLFCASGCFGLHWIPMSMQRADMRDKYHLRGNCATDIATACCCVLCDLVQQEKESEHREPLITLAGDVQQGYQMQGGMTYPAPDARPALAAAPSEPVQQEKTPAAGVTSA</sequence>
<feature type="region of interest" description="Disordered" evidence="1">
    <location>
        <begin position="203"/>
        <end position="231"/>
    </location>
</feature>